<dbReference type="PROSITE" id="PS50112">
    <property type="entry name" value="PAS"/>
    <property type="match status" value="1"/>
</dbReference>
<dbReference type="Pfam" id="PF03707">
    <property type="entry name" value="MHYT"/>
    <property type="match status" value="2"/>
</dbReference>
<dbReference type="SMART" id="SM00267">
    <property type="entry name" value="GGDEF"/>
    <property type="match status" value="1"/>
</dbReference>
<dbReference type="PANTHER" id="PTHR44757:SF2">
    <property type="entry name" value="BIOFILM ARCHITECTURE MAINTENANCE PROTEIN MBAA"/>
    <property type="match status" value="1"/>
</dbReference>
<evidence type="ECO:0000259" key="4">
    <source>
        <dbReference type="PROSITE" id="PS50112"/>
    </source>
</evidence>
<dbReference type="InterPro" id="IPR035965">
    <property type="entry name" value="PAS-like_dom_sf"/>
</dbReference>
<name>A0A1G8WVY4_9GAMM</name>
<dbReference type="InterPro" id="IPR052155">
    <property type="entry name" value="Biofilm_reg_signaling"/>
</dbReference>
<dbReference type="InterPro" id="IPR000014">
    <property type="entry name" value="PAS"/>
</dbReference>
<keyword evidence="2" id="KW-0973">c-di-GMP</keyword>
<evidence type="ECO:0000259" key="7">
    <source>
        <dbReference type="PROSITE" id="PS50924"/>
    </source>
</evidence>
<dbReference type="Pfam" id="PF00990">
    <property type="entry name" value="GGDEF"/>
    <property type="match status" value="1"/>
</dbReference>
<keyword evidence="3" id="KW-0472">Membrane</keyword>
<feature type="transmembrane region" description="Helical" evidence="3">
    <location>
        <begin position="156"/>
        <end position="175"/>
    </location>
</feature>
<dbReference type="SMART" id="SM00052">
    <property type="entry name" value="EAL"/>
    <property type="match status" value="1"/>
</dbReference>
<dbReference type="SUPFAM" id="SSF141868">
    <property type="entry name" value="EAL domain-like"/>
    <property type="match status" value="1"/>
</dbReference>
<dbReference type="Pfam" id="PF13426">
    <property type="entry name" value="PAS_9"/>
    <property type="match status" value="1"/>
</dbReference>
<feature type="transmembrane region" description="Helical" evidence="3">
    <location>
        <begin position="57"/>
        <end position="80"/>
    </location>
</feature>
<proteinExistence type="predicted"/>
<keyword evidence="9" id="KW-1185">Reference proteome</keyword>
<dbReference type="SUPFAM" id="SSF55073">
    <property type="entry name" value="Nucleotide cyclase"/>
    <property type="match status" value="1"/>
</dbReference>
<dbReference type="EMBL" id="FNES01000008">
    <property type="protein sequence ID" value="SDJ82562.1"/>
    <property type="molecule type" value="Genomic_DNA"/>
</dbReference>
<keyword evidence="3" id="KW-1133">Transmembrane helix</keyword>
<feature type="transmembrane region" description="Helical" evidence="3">
    <location>
        <begin position="92"/>
        <end position="111"/>
    </location>
</feature>
<organism evidence="8 9">
    <name type="scientific">Billgrantia gudaonensis</name>
    <dbReference type="NCBI Taxonomy" id="376427"/>
    <lineage>
        <taxon>Bacteria</taxon>
        <taxon>Pseudomonadati</taxon>
        <taxon>Pseudomonadota</taxon>
        <taxon>Gammaproteobacteria</taxon>
        <taxon>Oceanospirillales</taxon>
        <taxon>Halomonadaceae</taxon>
        <taxon>Billgrantia</taxon>
    </lineage>
</organism>
<dbReference type="InterPro" id="IPR001633">
    <property type="entry name" value="EAL_dom"/>
</dbReference>
<dbReference type="Gene3D" id="3.20.20.450">
    <property type="entry name" value="EAL domain"/>
    <property type="match status" value="1"/>
</dbReference>
<dbReference type="PANTHER" id="PTHR44757">
    <property type="entry name" value="DIGUANYLATE CYCLASE DGCP"/>
    <property type="match status" value="1"/>
</dbReference>
<evidence type="ECO:0000313" key="9">
    <source>
        <dbReference type="Proteomes" id="UP000198525"/>
    </source>
</evidence>
<dbReference type="InterPro" id="IPR029787">
    <property type="entry name" value="Nucleotide_cyclase"/>
</dbReference>
<reference evidence="8 9" key="1">
    <citation type="submission" date="2016-10" db="EMBL/GenBank/DDBJ databases">
        <authorList>
            <person name="de Groot N.N."/>
        </authorList>
    </citation>
    <scope>NUCLEOTIDE SEQUENCE [LARGE SCALE GENOMIC DNA]</scope>
    <source>
        <strain evidence="8 9">CGMCC 1.6133</strain>
    </source>
</reference>
<feature type="domain" description="GGDEF" evidence="6">
    <location>
        <begin position="428"/>
        <end position="567"/>
    </location>
</feature>
<feature type="transmembrane region" description="Helical" evidence="3">
    <location>
        <begin position="123"/>
        <end position="144"/>
    </location>
</feature>
<dbReference type="InterPro" id="IPR043128">
    <property type="entry name" value="Rev_trsase/Diguanyl_cyclase"/>
</dbReference>
<dbReference type="CDD" id="cd01948">
    <property type="entry name" value="EAL"/>
    <property type="match status" value="1"/>
</dbReference>
<evidence type="ECO:0000313" key="8">
    <source>
        <dbReference type="EMBL" id="SDJ82562.1"/>
    </source>
</evidence>
<gene>
    <name evidence="8" type="ORF">SAMN04487954_108129</name>
</gene>
<dbReference type="Gene3D" id="3.30.450.20">
    <property type="entry name" value="PAS domain"/>
    <property type="match status" value="1"/>
</dbReference>
<feature type="domain" description="EAL" evidence="5">
    <location>
        <begin position="576"/>
        <end position="830"/>
    </location>
</feature>
<dbReference type="EC" id="3.1.4.52" evidence="1"/>
<dbReference type="PROSITE" id="PS50883">
    <property type="entry name" value="EAL"/>
    <property type="match status" value="1"/>
</dbReference>
<dbReference type="AlphaFoldDB" id="A0A1G8WVY4"/>
<dbReference type="CDD" id="cd01949">
    <property type="entry name" value="GGDEF"/>
    <property type="match status" value="1"/>
</dbReference>
<sequence>MPISLIDEPAALGLLQGSHRIDLVLLSWLVAFSAAYTGLDVSKLVSSARRTRREGVWLAAGAFMLGIGVWSMHFIGMHAYRLPFPFDHAPGLTMMSILPAILGSFVVLRVVSRDEPVAHRMLLSAGLALGTGIGAMHYLGMAAMRMSATLHYATTYFLLSLLVALVFGVLGTYAYRACRYVANGAKARACAVLAAVIVSLAISGMHYVAMAAAWFAPDAAIDPMATRHHEHSVWLVYLVSASAAAIVLLTLLGTHFQRRLLVSEQSQSMTRARLLEVISALQDGIVLFDDRARIRLCNAAFERMVGVSSEALLGVSAWTLDYAEDARALNERIQEALNRDGSWRGTIEARHRDGTTFPARLGISRVNYADETTRDYVAMLTDISAEVRTRRHIQHLAYHDNLTGLPNRRALQERLDEMLESMRQQRCGPALLVLVDVDHFKLLNDSLGHAMGDELLRQLAGRLHDLAADSGTVARLDGNEFALLVGPLAEGNFHIADQVARQWVTRVLAALGGDYELAGHAYPCRVTGGALVIEGDESGHDELLKRADLALLDAKRRGDGCPSVFDSGMEVALEERLRLERELRVAIDEGQLRLYVQPQVDAEEVVFGAEALVRWEHPRRGLVSPGVFIPLAEQSGLIVRLGEWVLEMACRTLAEWSGHPELGHCRLSVNVSVQQFQQPDFVDQVLSVLTRHDVSPHRLTLELTESLLMEELDDVIGKMALLRRMGIRFALDDFGTGYSSLAYLKALPLDTLKIDVAFVRDLTQDPLAQPIARTIVTLAEQLALKVVAEGVETQEQLAILQELGCGGFQGFLFARPQPVGDMLAWVRSRSAVVPLPRQC</sequence>
<feature type="domain" description="MHYT" evidence="7">
    <location>
        <begin position="19"/>
        <end position="216"/>
    </location>
</feature>
<accession>A0A1G8WVY4</accession>
<dbReference type="InterPro" id="IPR000160">
    <property type="entry name" value="GGDEF_dom"/>
</dbReference>
<dbReference type="Pfam" id="PF00563">
    <property type="entry name" value="EAL"/>
    <property type="match status" value="1"/>
</dbReference>
<evidence type="ECO:0000256" key="3">
    <source>
        <dbReference type="PROSITE-ProRule" id="PRU00244"/>
    </source>
</evidence>
<dbReference type="Proteomes" id="UP000198525">
    <property type="component" value="Unassembled WGS sequence"/>
</dbReference>
<dbReference type="PROSITE" id="PS50887">
    <property type="entry name" value="GGDEF"/>
    <property type="match status" value="1"/>
</dbReference>
<dbReference type="RefSeq" id="WP_089686162.1">
    <property type="nucleotide sequence ID" value="NZ_FNES01000008.1"/>
</dbReference>
<dbReference type="FunFam" id="3.20.20.450:FF:000001">
    <property type="entry name" value="Cyclic di-GMP phosphodiesterase yahA"/>
    <property type="match status" value="1"/>
</dbReference>
<dbReference type="Gene3D" id="3.30.70.270">
    <property type="match status" value="1"/>
</dbReference>
<feature type="transmembrane region" description="Helical" evidence="3">
    <location>
        <begin position="187"/>
        <end position="214"/>
    </location>
</feature>
<evidence type="ECO:0000259" key="6">
    <source>
        <dbReference type="PROSITE" id="PS50887"/>
    </source>
</evidence>
<dbReference type="SMART" id="SM00091">
    <property type="entry name" value="PAS"/>
    <property type="match status" value="1"/>
</dbReference>
<dbReference type="NCBIfam" id="TIGR00229">
    <property type="entry name" value="sensory_box"/>
    <property type="match status" value="1"/>
</dbReference>
<dbReference type="GO" id="GO:0016020">
    <property type="term" value="C:membrane"/>
    <property type="evidence" value="ECO:0007669"/>
    <property type="project" value="UniProtKB-UniRule"/>
</dbReference>
<dbReference type="OrthoDB" id="9816034at2"/>
<evidence type="ECO:0000256" key="1">
    <source>
        <dbReference type="ARBA" id="ARBA00012282"/>
    </source>
</evidence>
<dbReference type="CDD" id="cd00130">
    <property type="entry name" value="PAS"/>
    <property type="match status" value="1"/>
</dbReference>
<protein>
    <recommendedName>
        <fullName evidence="1">cyclic-guanylate-specific phosphodiesterase</fullName>
        <ecNumber evidence="1">3.1.4.52</ecNumber>
    </recommendedName>
</protein>
<dbReference type="NCBIfam" id="TIGR00254">
    <property type="entry name" value="GGDEF"/>
    <property type="match status" value="1"/>
</dbReference>
<feature type="transmembrane region" description="Helical" evidence="3">
    <location>
        <begin position="23"/>
        <end position="45"/>
    </location>
</feature>
<feature type="transmembrane region" description="Helical" evidence="3">
    <location>
        <begin position="234"/>
        <end position="253"/>
    </location>
</feature>
<dbReference type="PROSITE" id="PS50924">
    <property type="entry name" value="MHYT"/>
    <property type="match status" value="1"/>
</dbReference>
<feature type="domain" description="PAS" evidence="4">
    <location>
        <begin position="270"/>
        <end position="340"/>
    </location>
</feature>
<keyword evidence="3" id="KW-0812">Transmembrane</keyword>
<dbReference type="STRING" id="376427.SAMN04487954_108129"/>
<evidence type="ECO:0000259" key="5">
    <source>
        <dbReference type="PROSITE" id="PS50883"/>
    </source>
</evidence>
<dbReference type="InterPro" id="IPR005330">
    <property type="entry name" value="MHYT_dom"/>
</dbReference>
<dbReference type="SUPFAM" id="SSF55785">
    <property type="entry name" value="PYP-like sensor domain (PAS domain)"/>
    <property type="match status" value="1"/>
</dbReference>
<evidence type="ECO:0000256" key="2">
    <source>
        <dbReference type="ARBA" id="ARBA00022636"/>
    </source>
</evidence>
<dbReference type="GO" id="GO:0071111">
    <property type="term" value="F:cyclic-guanylate-specific phosphodiesterase activity"/>
    <property type="evidence" value="ECO:0007669"/>
    <property type="project" value="UniProtKB-EC"/>
</dbReference>
<dbReference type="InterPro" id="IPR035919">
    <property type="entry name" value="EAL_sf"/>
</dbReference>